<keyword evidence="2" id="KW-1185">Reference proteome</keyword>
<dbReference type="SUPFAM" id="SSF53822">
    <property type="entry name" value="Periplasmic binding protein-like I"/>
    <property type="match status" value="1"/>
</dbReference>
<dbReference type="InterPro" id="IPR028082">
    <property type="entry name" value="Peripla_BP_I"/>
</dbReference>
<dbReference type="PANTHER" id="PTHR47628">
    <property type="match status" value="1"/>
</dbReference>
<dbReference type="EMBL" id="BLIV01000004">
    <property type="protein sequence ID" value="GFE50519.1"/>
    <property type="molecule type" value="Genomic_DNA"/>
</dbReference>
<dbReference type="AlphaFoldDB" id="A0A640VR70"/>
<dbReference type="Pfam" id="PF13433">
    <property type="entry name" value="Peripla_BP_5"/>
    <property type="match status" value="1"/>
</dbReference>
<accession>A0A640VR70</accession>
<comment type="caution">
    <text evidence="1">The sequence shown here is derived from an EMBL/GenBank/DDBJ whole genome shotgun (WGS) entry which is preliminary data.</text>
</comment>
<gene>
    <name evidence="1" type="primary">amiC_2</name>
    <name evidence="1" type="ORF">So717_22720</name>
</gene>
<sequence>MEFRVRRNIDLGILFSTTGPYALLGTAGRTGALKAIEQVNSDAGFDVHFTPVERDPGGEIDDYAALCEDILLSSDARHVIGCTTSWSRKEVIPSLERLGGGLWYPTPYEGFEASDRVVYAHACPNQHLLPLLDYCFAHFGRNTYLTGSNYIWGWEMNRLAREISLRQGGEVFGERYLPIGSTDVARIVEEIADLKPDLVLNQLIGPSQYAFLEAMADLRSKDRYFAAGNCVILSCNLTECELPTIGAAAEGVISAGPWFKGMRPTLPGNEGRSDFGSSFEAAAHASVLMLTRLLARSPGTEGLSLPELLTQRRATQVGICPRTHHVTLPVAIAQVRDGAFVPLRVSAAVTGDPYLSHSHRATQPQLRVIP</sequence>
<protein>
    <submittedName>
        <fullName evidence="1">Negative amidase regulator, AmiC</fullName>
    </submittedName>
</protein>
<dbReference type="Proteomes" id="UP000436522">
    <property type="component" value="Unassembled WGS sequence"/>
</dbReference>
<proteinExistence type="predicted"/>
<reference evidence="1 2" key="1">
    <citation type="submission" date="2019-12" db="EMBL/GenBank/DDBJ databases">
        <title>Roseobacter cerasinus sp. nov., isolated from seawater around aquaculture.</title>
        <authorList>
            <person name="Muramatsu S."/>
            <person name="Takabe Y."/>
            <person name="Mori K."/>
            <person name="Takaichi S."/>
            <person name="Hanada S."/>
        </authorList>
    </citation>
    <scope>NUCLEOTIDE SEQUENCE [LARGE SCALE GENOMIC DNA]</scope>
    <source>
        <strain evidence="1 2">AI77</strain>
    </source>
</reference>
<name>A0A640VR70_9RHOB</name>
<evidence type="ECO:0000313" key="2">
    <source>
        <dbReference type="Proteomes" id="UP000436522"/>
    </source>
</evidence>
<evidence type="ECO:0000313" key="1">
    <source>
        <dbReference type="EMBL" id="GFE50519.1"/>
    </source>
</evidence>
<organism evidence="1 2">
    <name type="scientific">Roseobacter cerasinus</name>
    <dbReference type="NCBI Taxonomy" id="2602289"/>
    <lineage>
        <taxon>Bacteria</taxon>
        <taxon>Pseudomonadati</taxon>
        <taxon>Pseudomonadota</taxon>
        <taxon>Alphaproteobacteria</taxon>
        <taxon>Rhodobacterales</taxon>
        <taxon>Roseobacteraceae</taxon>
        <taxon>Roseobacter</taxon>
    </lineage>
</organism>
<dbReference type="PANTHER" id="PTHR47628:SF1">
    <property type="entry name" value="ALIPHATIC AMIDASE EXPRESSION-REGULATING PROTEIN"/>
    <property type="match status" value="1"/>
</dbReference>
<dbReference type="Gene3D" id="3.40.50.2300">
    <property type="match status" value="2"/>
</dbReference>